<feature type="transmembrane region" description="Helical" evidence="8">
    <location>
        <begin position="78"/>
        <end position="98"/>
    </location>
</feature>
<feature type="transmembrane region" description="Helical" evidence="8">
    <location>
        <begin position="159"/>
        <end position="183"/>
    </location>
</feature>
<feature type="domain" description="Lycopene cyclase" evidence="9">
    <location>
        <begin position="4"/>
        <end position="95"/>
    </location>
</feature>
<keyword evidence="6 8" id="KW-0472">Membrane</keyword>
<keyword evidence="5 8" id="KW-1133">Transmembrane helix</keyword>
<dbReference type="AlphaFoldDB" id="A0A1H2AGB5"/>
<evidence type="ECO:0000313" key="11">
    <source>
        <dbReference type="Proteomes" id="UP000199679"/>
    </source>
</evidence>
<feature type="transmembrane region" description="Helical" evidence="8">
    <location>
        <begin position="33"/>
        <end position="58"/>
    </location>
</feature>
<evidence type="ECO:0000256" key="7">
    <source>
        <dbReference type="ARBA" id="ARBA00023235"/>
    </source>
</evidence>
<dbReference type="STRING" id="652787.SAMN05216490_3522"/>
<feature type="transmembrane region" description="Helical" evidence="8">
    <location>
        <begin position="203"/>
        <end position="219"/>
    </location>
</feature>
<evidence type="ECO:0000259" key="9">
    <source>
        <dbReference type="Pfam" id="PF18916"/>
    </source>
</evidence>
<dbReference type="GO" id="GO:0045436">
    <property type="term" value="F:lycopene beta cyclase activity"/>
    <property type="evidence" value="ECO:0007669"/>
    <property type="project" value="UniProtKB-ARBA"/>
</dbReference>
<evidence type="ECO:0000256" key="5">
    <source>
        <dbReference type="ARBA" id="ARBA00022989"/>
    </source>
</evidence>
<dbReference type="Proteomes" id="UP000199679">
    <property type="component" value="Chromosome I"/>
</dbReference>
<dbReference type="OrthoDB" id="5195186at2"/>
<evidence type="ECO:0000256" key="6">
    <source>
        <dbReference type="ARBA" id="ARBA00023136"/>
    </source>
</evidence>
<feature type="transmembrane region" description="Helical" evidence="8">
    <location>
        <begin position="134"/>
        <end position="152"/>
    </location>
</feature>
<dbReference type="RefSeq" id="WP_091375790.1">
    <property type="nucleotide sequence ID" value="NZ_LT629740.1"/>
</dbReference>
<reference evidence="10 11" key="1">
    <citation type="submission" date="2016-10" db="EMBL/GenBank/DDBJ databases">
        <authorList>
            <person name="de Groot N.N."/>
        </authorList>
    </citation>
    <scope>NUCLEOTIDE SEQUENCE [LARGE SCALE GENOMIC DNA]</scope>
    <source>
        <strain evidence="10 11">MP1X4</strain>
    </source>
</reference>
<dbReference type="Pfam" id="PF18916">
    <property type="entry name" value="Lycopene_cyc"/>
    <property type="match status" value="2"/>
</dbReference>
<organism evidence="10 11">
    <name type="scientific">Mucilaginibacter mallensis</name>
    <dbReference type="NCBI Taxonomy" id="652787"/>
    <lineage>
        <taxon>Bacteria</taxon>
        <taxon>Pseudomonadati</taxon>
        <taxon>Bacteroidota</taxon>
        <taxon>Sphingobacteriia</taxon>
        <taxon>Sphingobacteriales</taxon>
        <taxon>Sphingobacteriaceae</taxon>
        <taxon>Mucilaginibacter</taxon>
    </lineage>
</organism>
<evidence type="ECO:0000256" key="3">
    <source>
        <dbReference type="ARBA" id="ARBA00022692"/>
    </source>
</evidence>
<dbReference type="NCBIfam" id="TIGR03462">
    <property type="entry name" value="CarR_dom_SF"/>
    <property type="match status" value="2"/>
</dbReference>
<keyword evidence="7" id="KW-0413">Isomerase</keyword>
<evidence type="ECO:0000256" key="4">
    <source>
        <dbReference type="ARBA" id="ARBA00022746"/>
    </source>
</evidence>
<dbReference type="GO" id="GO:0016117">
    <property type="term" value="P:carotenoid biosynthetic process"/>
    <property type="evidence" value="ECO:0007669"/>
    <property type="project" value="UniProtKB-KW"/>
</dbReference>
<keyword evidence="4" id="KW-0125">Carotenoid biosynthesis</keyword>
<accession>A0A1H2AGB5</accession>
<dbReference type="EMBL" id="LT629740">
    <property type="protein sequence ID" value="SDT44907.1"/>
    <property type="molecule type" value="Genomic_DNA"/>
</dbReference>
<gene>
    <name evidence="10" type="ORF">SAMN05216490_3522</name>
</gene>
<evidence type="ECO:0000256" key="8">
    <source>
        <dbReference type="SAM" id="Phobius"/>
    </source>
</evidence>
<keyword evidence="11" id="KW-1185">Reference proteome</keyword>
<dbReference type="GO" id="GO:0016872">
    <property type="term" value="F:intramolecular lyase activity"/>
    <property type="evidence" value="ECO:0007669"/>
    <property type="project" value="InterPro"/>
</dbReference>
<evidence type="ECO:0000256" key="1">
    <source>
        <dbReference type="ARBA" id="ARBA00004141"/>
    </source>
</evidence>
<evidence type="ECO:0000256" key="2">
    <source>
        <dbReference type="ARBA" id="ARBA00004829"/>
    </source>
</evidence>
<proteinExistence type="predicted"/>
<name>A0A1H2AGB5_MUCMA</name>
<feature type="domain" description="Lycopene cyclase" evidence="9">
    <location>
        <begin position="128"/>
        <end position="219"/>
    </location>
</feature>
<feature type="transmembrane region" description="Helical" evidence="8">
    <location>
        <begin position="6"/>
        <end position="21"/>
    </location>
</feature>
<dbReference type="InterPro" id="IPR017825">
    <property type="entry name" value="Lycopene_cyclase_dom"/>
</dbReference>
<comment type="pathway">
    <text evidence="2">Carotenoid biosynthesis.</text>
</comment>
<comment type="subcellular location">
    <subcellularLocation>
        <location evidence="1">Membrane</location>
        <topology evidence="1">Multi-pass membrane protein</topology>
    </subcellularLocation>
</comment>
<sequence>MKFTYLLINFFTLLFPVALSFDKRVQFHKSWKFIWPGMAITGLVFLFWDVLFTLKGVWSFNSSYVTGPAVLGLPIEEILFFLTVPFACIFIYACLNYYVKREMEMRLTRVISNLIIIFSILILIFYHHRMYTRVAFTLVAFLVILFQFIYKVRWLSRFYVTYAVALIPFYIINGILTGLPVVIYNNTEMLGRRIGTIPIEDHFYMMALLLMNIGFFEYFRKRAIKVHYDKFAGVH</sequence>
<evidence type="ECO:0000313" key="10">
    <source>
        <dbReference type="EMBL" id="SDT44907.1"/>
    </source>
</evidence>
<protein>
    <submittedName>
        <fullName evidence="10">Lycopene cyclase domain-containing protein</fullName>
    </submittedName>
</protein>
<feature type="transmembrane region" description="Helical" evidence="8">
    <location>
        <begin position="110"/>
        <end position="128"/>
    </location>
</feature>
<keyword evidence="3 8" id="KW-0812">Transmembrane</keyword>
<dbReference type="GO" id="GO:0016020">
    <property type="term" value="C:membrane"/>
    <property type="evidence" value="ECO:0007669"/>
    <property type="project" value="UniProtKB-SubCell"/>
</dbReference>